<comment type="caution">
    <text evidence="8">The sequence shown here is derived from an EMBL/GenBank/DDBJ whole genome shotgun (WGS) entry which is preliminary data.</text>
</comment>
<proteinExistence type="inferred from homology"/>
<comment type="catalytic activity">
    <reaction evidence="4">
        <text>a (3S)-3-hydroxyacyl-CoA = a (2E)-enoyl-CoA + H2O</text>
        <dbReference type="Rhea" id="RHEA:16105"/>
        <dbReference type="ChEBI" id="CHEBI:15377"/>
        <dbReference type="ChEBI" id="CHEBI:57318"/>
        <dbReference type="ChEBI" id="CHEBI:58856"/>
        <dbReference type="EC" id="4.2.1.17"/>
    </reaction>
</comment>
<evidence type="ECO:0000256" key="5">
    <source>
        <dbReference type="ARBA" id="ARBA00023717"/>
    </source>
</evidence>
<feature type="region of interest" description="Disordered" evidence="7">
    <location>
        <begin position="248"/>
        <end position="271"/>
    </location>
</feature>
<dbReference type="GO" id="GO:0004300">
    <property type="term" value="F:enoyl-CoA hydratase activity"/>
    <property type="evidence" value="ECO:0007669"/>
    <property type="project" value="UniProtKB-EC"/>
</dbReference>
<gene>
    <name evidence="8" type="ORF">EBO15_36390</name>
</gene>
<dbReference type="AlphaFoldDB" id="A0A3M2LIF1"/>
<dbReference type="Proteomes" id="UP000282674">
    <property type="component" value="Unassembled WGS sequence"/>
</dbReference>
<evidence type="ECO:0000256" key="6">
    <source>
        <dbReference type="RuleBase" id="RU003707"/>
    </source>
</evidence>
<keyword evidence="9" id="KW-1185">Reference proteome</keyword>
<dbReference type="RefSeq" id="WP_122199019.1">
    <property type="nucleotide sequence ID" value="NZ_JBHSKC010000015.1"/>
</dbReference>
<dbReference type="PANTHER" id="PTHR11941:SF54">
    <property type="entry name" value="ENOYL-COA HYDRATASE, MITOCHONDRIAL"/>
    <property type="match status" value="1"/>
</dbReference>
<dbReference type="GO" id="GO:0006635">
    <property type="term" value="P:fatty acid beta-oxidation"/>
    <property type="evidence" value="ECO:0007669"/>
    <property type="project" value="TreeGrafter"/>
</dbReference>
<evidence type="ECO:0000256" key="3">
    <source>
        <dbReference type="ARBA" id="ARBA00023239"/>
    </source>
</evidence>
<evidence type="ECO:0000313" key="8">
    <source>
        <dbReference type="EMBL" id="RMI37244.1"/>
    </source>
</evidence>
<name>A0A3M2LIF1_9ACTN</name>
<dbReference type="FunFam" id="3.90.226.10:FF:000009">
    <property type="entry name" value="Carnitinyl-CoA dehydratase"/>
    <property type="match status" value="1"/>
</dbReference>
<protein>
    <recommendedName>
        <fullName evidence="2">enoyl-CoA hydratase</fullName>
        <ecNumber evidence="2">4.2.1.17</ecNumber>
    </recommendedName>
</protein>
<dbReference type="EC" id="4.2.1.17" evidence="2"/>
<dbReference type="CDD" id="cd06558">
    <property type="entry name" value="crotonase-like"/>
    <property type="match status" value="1"/>
</dbReference>
<dbReference type="Gene3D" id="3.90.226.10">
    <property type="entry name" value="2-enoyl-CoA Hydratase, Chain A, domain 1"/>
    <property type="match status" value="1"/>
</dbReference>
<comment type="catalytic activity">
    <reaction evidence="5">
        <text>a 4-saturated-(3S)-3-hydroxyacyl-CoA = a (3E)-enoyl-CoA + H2O</text>
        <dbReference type="Rhea" id="RHEA:20724"/>
        <dbReference type="ChEBI" id="CHEBI:15377"/>
        <dbReference type="ChEBI" id="CHEBI:58521"/>
        <dbReference type="ChEBI" id="CHEBI:137480"/>
        <dbReference type="EC" id="4.2.1.17"/>
    </reaction>
</comment>
<dbReference type="InterPro" id="IPR014748">
    <property type="entry name" value="Enoyl-CoA_hydra_C"/>
</dbReference>
<dbReference type="InterPro" id="IPR054898">
    <property type="entry name" value="EnCoAhydt_DpgD"/>
</dbReference>
<organism evidence="8 9">
    <name type="scientific">Actinomadura harenae</name>
    <dbReference type="NCBI Taxonomy" id="2483351"/>
    <lineage>
        <taxon>Bacteria</taxon>
        <taxon>Bacillati</taxon>
        <taxon>Actinomycetota</taxon>
        <taxon>Actinomycetes</taxon>
        <taxon>Streptosporangiales</taxon>
        <taxon>Thermomonosporaceae</taxon>
        <taxon>Actinomadura</taxon>
    </lineage>
</organism>
<dbReference type="InterPro" id="IPR001753">
    <property type="entry name" value="Enoyl-CoA_hydra/iso"/>
</dbReference>
<dbReference type="Pfam" id="PF00378">
    <property type="entry name" value="ECH_1"/>
    <property type="match status" value="1"/>
</dbReference>
<dbReference type="PROSITE" id="PS00166">
    <property type="entry name" value="ENOYL_COA_HYDRATASE"/>
    <property type="match status" value="1"/>
</dbReference>
<dbReference type="OrthoDB" id="9775794at2"/>
<dbReference type="PANTHER" id="PTHR11941">
    <property type="entry name" value="ENOYL-COA HYDRATASE-RELATED"/>
    <property type="match status" value="1"/>
</dbReference>
<evidence type="ECO:0000256" key="7">
    <source>
        <dbReference type="SAM" id="MobiDB-lite"/>
    </source>
</evidence>
<dbReference type="EMBL" id="RFFG01000112">
    <property type="protein sequence ID" value="RMI37244.1"/>
    <property type="molecule type" value="Genomic_DNA"/>
</dbReference>
<accession>A0A3M2LIF1</accession>
<dbReference type="Gene3D" id="1.10.12.10">
    <property type="entry name" value="Lyase 2-enoyl-coa Hydratase, Chain A, domain 2"/>
    <property type="match status" value="1"/>
</dbReference>
<dbReference type="SUPFAM" id="SSF52096">
    <property type="entry name" value="ClpP/crotonase"/>
    <property type="match status" value="1"/>
</dbReference>
<reference evidence="8 9" key="1">
    <citation type="submission" date="2018-10" db="EMBL/GenBank/DDBJ databases">
        <title>Isolation from soil.</title>
        <authorList>
            <person name="Hu J."/>
        </authorList>
    </citation>
    <scope>NUCLEOTIDE SEQUENCE [LARGE SCALE GENOMIC DNA]</scope>
    <source>
        <strain evidence="8 9">NEAU-Ht49</strain>
    </source>
</reference>
<evidence type="ECO:0000256" key="1">
    <source>
        <dbReference type="ARBA" id="ARBA00005254"/>
    </source>
</evidence>
<evidence type="ECO:0000313" key="9">
    <source>
        <dbReference type="Proteomes" id="UP000282674"/>
    </source>
</evidence>
<keyword evidence="3" id="KW-0456">Lyase</keyword>
<dbReference type="NCBIfam" id="NF042430">
    <property type="entry name" value="EnCoAhydt_DpgD"/>
    <property type="match status" value="1"/>
</dbReference>
<comment type="similarity">
    <text evidence="1 6">Belongs to the enoyl-CoA hydratase/isomerase family.</text>
</comment>
<evidence type="ECO:0000256" key="2">
    <source>
        <dbReference type="ARBA" id="ARBA00012076"/>
    </source>
</evidence>
<dbReference type="InterPro" id="IPR018376">
    <property type="entry name" value="Enoyl-CoA_hyd/isom_CS"/>
</dbReference>
<sequence>MTGHPAPAGRRVRYEKKDHVAHVTLDRPDVLNAMDLRMHEELAQVWDDVEADDAVRVVVLAGAGDRAFSVGQDLKERARLGEQGAPATTFGSRGLPGWPRLTERFTLSKPVLARVQGYALGGGFELALACDLIVASSDAVFGLPEARLGLVPGAGGAFRLPRQIPLKAAMGHLLTGRRMSAARALEYGLVNEVVPAERLDGCVAGWVEDLLACAPLSLRAVKEAVARSLDLPLPDAFTADYVWERRRRSSADAAEGPRAFAEKRPPRWRGN</sequence>
<evidence type="ECO:0000256" key="4">
    <source>
        <dbReference type="ARBA" id="ARBA00023709"/>
    </source>
</evidence>
<dbReference type="InterPro" id="IPR029045">
    <property type="entry name" value="ClpP/crotonase-like_dom_sf"/>
</dbReference>